<evidence type="ECO:0000313" key="10">
    <source>
        <dbReference type="EMBL" id="MBW0491894.1"/>
    </source>
</evidence>
<keyword evidence="4" id="KW-0809">Transit peptide</keyword>
<dbReference type="Proteomes" id="UP000765509">
    <property type="component" value="Unassembled WGS sequence"/>
</dbReference>
<evidence type="ECO:0000256" key="3">
    <source>
        <dbReference type="ARBA" id="ARBA00022692"/>
    </source>
</evidence>
<comment type="caution">
    <text evidence="10">The sequence shown here is derived from an EMBL/GenBank/DDBJ whole genome shotgun (WGS) entry which is preliminary data.</text>
</comment>
<evidence type="ECO:0000256" key="6">
    <source>
        <dbReference type="ARBA" id="ARBA00023128"/>
    </source>
</evidence>
<evidence type="ECO:0000256" key="8">
    <source>
        <dbReference type="ARBA" id="ARBA00038077"/>
    </source>
</evidence>
<evidence type="ECO:0000313" key="11">
    <source>
        <dbReference type="Proteomes" id="UP000765509"/>
    </source>
</evidence>
<comment type="similarity">
    <text evidence="8">Belongs to the PET100 family.</text>
</comment>
<dbReference type="Pfam" id="PF09803">
    <property type="entry name" value="Pet100"/>
    <property type="match status" value="1"/>
</dbReference>
<keyword evidence="6" id="KW-0496">Mitochondrion</keyword>
<keyword evidence="11" id="KW-1185">Reference proteome</keyword>
<evidence type="ECO:0000256" key="5">
    <source>
        <dbReference type="ARBA" id="ARBA00022989"/>
    </source>
</evidence>
<dbReference type="InterPro" id="IPR018625">
    <property type="entry name" value="Pet100"/>
</dbReference>
<reference evidence="10" key="1">
    <citation type="submission" date="2021-03" db="EMBL/GenBank/DDBJ databases">
        <title>Draft genome sequence of rust myrtle Austropuccinia psidii MF-1, a brazilian biotype.</title>
        <authorList>
            <person name="Quecine M.C."/>
            <person name="Pachon D.M.R."/>
            <person name="Bonatelli M.L."/>
            <person name="Correr F.H."/>
            <person name="Franceschini L.M."/>
            <person name="Leite T.F."/>
            <person name="Margarido G.R.A."/>
            <person name="Almeida C.A."/>
            <person name="Ferrarezi J.A."/>
            <person name="Labate C.A."/>
        </authorList>
    </citation>
    <scope>NUCLEOTIDE SEQUENCE</scope>
    <source>
        <strain evidence="10">MF-1</strain>
    </source>
</reference>
<dbReference type="PANTHER" id="PTHR33968">
    <property type="entry name" value="PROTEIN PET100 HOMOLOG, MITOCHONDRIAL"/>
    <property type="match status" value="1"/>
</dbReference>
<dbReference type="GO" id="GO:0051082">
    <property type="term" value="F:unfolded protein binding"/>
    <property type="evidence" value="ECO:0007669"/>
    <property type="project" value="TreeGrafter"/>
</dbReference>
<dbReference type="GO" id="GO:0033617">
    <property type="term" value="P:mitochondrial respiratory chain complex IV assembly"/>
    <property type="evidence" value="ECO:0007669"/>
    <property type="project" value="InterPro"/>
</dbReference>
<name>A0A9Q3CV79_9BASI</name>
<comment type="subcellular location">
    <subcellularLocation>
        <location evidence="1">Membrane</location>
        <topology evidence="1">Single-pass membrane protein</topology>
    </subcellularLocation>
    <subcellularLocation>
        <location evidence="2">Mitochondrion membrane</location>
    </subcellularLocation>
</comment>
<evidence type="ECO:0000256" key="1">
    <source>
        <dbReference type="ARBA" id="ARBA00004167"/>
    </source>
</evidence>
<keyword evidence="3" id="KW-0812">Transmembrane</keyword>
<dbReference type="PANTHER" id="PTHR33968:SF1">
    <property type="entry name" value="PROTEIN PET100 HOMOLOG, MITOCHONDRIAL"/>
    <property type="match status" value="1"/>
</dbReference>
<keyword evidence="5" id="KW-1133">Transmembrane helix</keyword>
<gene>
    <name evidence="10" type="ORF">O181_031609</name>
</gene>
<evidence type="ECO:0000256" key="4">
    <source>
        <dbReference type="ARBA" id="ARBA00022946"/>
    </source>
</evidence>
<dbReference type="GO" id="GO:0005743">
    <property type="term" value="C:mitochondrial inner membrane"/>
    <property type="evidence" value="ECO:0007669"/>
    <property type="project" value="TreeGrafter"/>
</dbReference>
<proteinExistence type="inferred from homology"/>
<feature type="region of interest" description="Disordered" evidence="9">
    <location>
        <begin position="76"/>
        <end position="111"/>
    </location>
</feature>
<dbReference type="AlphaFoldDB" id="A0A9Q3CV79"/>
<accession>A0A9Q3CV79</accession>
<evidence type="ECO:0000256" key="2">
    <source>
        <dbReference type="ARBA" id="ARBA00004325"/>
    </source>
</evidence>
<evidence type="ECO:0000256" key="9">
    <source>
        <dbReference type="SAM" id="MobiDB-lite"/>
    </source>
</evidence>
<dbReference type="OrthoDB" id="18175at2759"/>
<keyword evidence="7" id="KW-0472">Membrane</keyword>
<sequence length="111" mass="13120">MAGPNLELFKFGVYVFFPILVMVHYGDLDWYEKYVLPEKSKFLRLNKYQENKIQRDINEENNKKLAEFKVEFEKSKKIKNHPKKQLETSPDSNTTGKLIDTNTFSSISRLV</sequence>
<dbReference type="EMBL" id="AVOT02011310">
    <property type="protein sequence ID" value="MBW0491894.1"/>
    <property type="molecule type" value="Genomic_DNA"/>
</dbReference>
<evidence type="ECO:0000256" key="7">
    <source>
        <dbReference type="ARBA" id="ARBA00023136"/>
    </source>
</evidence>
<protein>
    <submittedName>
        <fullName evidence="10">Uncharacterized protein</fullName>
    </submittedName>
</protein>
<organism evidence="10 11">
    <name type="scientific">Austropuccinia psidii MF-1</name>
    <dbReference type="NCBI Taxonomy" id="1389203"/>
    <lineage>
        <taxon>Eukaryota</taxon>
        <taxon>Fungi</taxon>
        <taxon>Dikarya</taxon>
        <taxon>Basidiomycota</taxon>
        <taxon>Pucciniomycotina</taxon>
        <taxon>Pucciniomycetes</taxon>
        <taxon>Pucciniales</taxon>
        <taxon>Sphaerophragmiaceae</taxon>
        <taxon>Austropuccinia</taxon>
    </lineage>
</organism>
<feature type="compositionally biased region" description="Polar residues" evidence="9">
    <location>
        <begin position="87"/>
        <end position="111"/>
    </location>
</feature>